<evidence type="ECO:0000313" key="2">
    <source>
        <dbReference type="Proteomes" id="UP000292160"/>
    </source>
</evidence>
<protein>
    <submittedName>
        <fullName evidence="1">Uncharacterized protein</fullName>
    </submittedName>
</protein>
<sequence>MTDLTKYNLVELTNKEIEQQGGTHLGTDTYFNDHYDGYIEHKIYLLNGKQVASNVDW</sequence>
<reference evidence="1 2" key="1">
    <citation type="submission" date="2019-02" db="EMBL/GenBank/DDBJ databases">
        <title>Genomic, morphological and functional characterisation of novel bacteriophage Fnu1 capable of disrupt Fusobacterium nucleatum biofilm.</title>
        <authorList>
            <person name="Kabwe M."/>
            <person name="Brown T.L."/>
            <person name="Dashper S."/>
            <person name="Speirs L."/>
            <person name="Ku H."/>
            <person name="Petrovski S."/>
            <person name="Chan H.T."/>
            <person name="Lock P."/>
            <person name="Tucci J."/>
        </authorList>
    </citation>
    <scope>NUCLEOTIDE SEQUENCE [LARGE SCALE GENOMIC DNA]</scope>
</reference>
<accession>A0A481W728</accession>
<organism evidence="1 2">
    <name type="scientific">Fusobacterium phage Fnu1</name>
    <dbReference type="NCBI Taxonomy" id="2530024"/>
    <lineage>
        <taxon>Viruses</taxon>
        <taxon>Duplodnaviria</taxon>
        <taxon>Heunggongvirae</taxon>
        <taxon>Uroviricota</taxon>
        <taxon>Caudoviricetes</taxon>
        <taxon>Latrobevirus</taxon>
        <taxon>Latrobevirus FNU1</taxon>
    </lineage>
</organism>
<dbReference type="GeneID" id="65071892"/>
<proteinExistence type="predicted"/>
<dbReference type="RefSeq" id="YP_010082884.1">
    <property type="nucleotide sequence ID" value="NC_055035.1"/>
</dbReference>
<dbReference type="KEGG" id="vg:65071892"/>
<dbReference type="Proteomes" id="UP000292160">
    <property type="component" value="Segment"/>
</dbReference>
<evidence type="ECO:0000313" key="1">
    <source>
        <dbReference type="EMBL" id="QBJ04231.1"/>
    </source>
</evidence>
<name>A0A481W728_9CAUD</name>
<dbReference type="EMBL" id="MK554696">
    <property type="protein sequence ID" value="QBJ04231.1"/>
    <property type="molecule type" value="Genomic_DNA"/>
</dbReference>
<keyword evidence="2" id="KW-1185">Reference proteome</keyword>